<reference evidence="2" key="1">
    <citation type="submission" date="2017-09" db="EMBL/GenBank/DDBJ databases">
        <title>Depth-based differentiation of microbial function through sediment-hosted aquifers and enrichment of novel symbionts in the deep terrestrial subsurface.</title>
        <authorList>
            <person name="Probst A.J."/>
            <person name="Ladd B."/>
            <person name="Jarett J.K."/>
            <person name="Geller-Mcgrath D.E."/>
            <person name="Sieber C.M.K."/>
            <person name="Emerson J.B."/>
            <person name="Anantharaman K."/>
            <person name="Thomas B.C."/>
            <person name="Malmstrom R."/>
            <person name="Stieglmeier M."/>
            <person name="Klingl A."/>
            <person name="Woyke T."/>
            <person name="Ryan C.M."/>
            <person name="Banfield J.F."/>
        </authorList>
    </citation>
    <scope>NUCLEOTIDE SEQUENCE [LARGE SCALE GENOMIC DNA]</scope>
</reference>
<name>A0A2M6WHU1_9BACT</name>
<sequence>MKGDCMNSEVKIVEENIEDQEVTVQLEPGVTIRFCLSDNGKKLKSLRRSGPNEKQVDNAIKRAREIAFKHLYEMNKSAKT</sequence>
<evidence type="ECO:0000313" key="2">
    <source>
        <dbReference type="Proteomes" id="UP000228635"/>
    </source>
</evidence>
<proteinExistence type="predicted"/>
<accession>A0A2M6WHU1</accession>
<dbReference type="Proteomes" id="UP000228635">
    <property type="component" value="Unassembled WGS sequence"/>
</dbReference>
<comment type="caution">
    <text evidence="1">The sequence shown here is derived from an EMBL/GenBank/DDBJ whole genome shotgun (WGS) entry which is preliminary data.</text>
</comment>
<gene>
    <name evidence="1" type="ORF">COU08_02955</name>
</gene>
<protein>
    <submittedName>
        <fullName evidence="1">Uncharacterized protein</fullName>
    </submittedName>
</protein>
<dbReference type="EMBL" id="PFBA01000026">
    <property type="protein sequence ID" value="PIT92345.1"/>
    <property type="molecule type" value="Genomic_DNA"/>
</dbReference>
<dbReference type="AlphaFoldDB" id="A0A2M6WHU1"/>
<evidence type="ECO:0000313" key="1">
    <source>
        <dbReference type="EMBL" id="PIT92345.1"/>
    </source>
</evidence>
<organism evidence="1 2">
    <name type="scientific">Candidatus Harrisonbacteria bacterium CG10_big_fil_rev_8_21_14_0_10_42_17</name>
    <dbReference type="NCBI Taxonomy" id="1974584"/>
    <lineage>
        <taxon>Bacteria</taxon>
        <taxon>Candidatus Harrisoniibacteriota</taxon>
    </lineage>
</organism>